<comment type="similarity">
    <text evidence="1">Belongs to the ParB family.</text>
</comment>
<dbReference type="InterPro" id="IPR003115">
    <property type="entry name" value="ParB_N"/>
</dbReference>
<gene>
    <name evidence="5" type="ORF">HMPREF0063_10082</name>
</gene>
<comment type="caution">
    <text evidence="5">The sequence shown here is derived from an EMBL/GenBank/DDBJ whole genome shotgun (WGS) entry which is preliminary data.</text>
</comment>
<proteinExistence type="inferred from homology"/>
<name>E2S7S5_9ACTN</name>
<protein>
    <submittedName>
        <fullName evidence="5">ParB-like protein</fullName>
    </submittedName>
</protein>
<dbReference type="STRING" id="585531.HMPREF0063_10082"/>
<sequence>MSRTRQSVTFLPIDAIREHGSNVRDSVGDVTEMAASIREHGILQPLIVTEHPTTAKAFLLLAGHRRRAAAIKAGLDRVPCIIRHDLGTDEREHVAIMLVENAQRRQLTPLERARAIGRLLESGMNQSEVARATGMHASSVNTYALLLELDDDAAEAVEAGDITAADATKAVRAARQARRDRDGTPTRGRPVILDPPHLTKRHPLAATARKACRHTTRPKVGYVACGQCWEHAIRTDERTQS</sequence>
<dbReference type="Gene3D" id="1.10.10.2830">
    <property type="match status" value="1"/>
</dbReference>
<dbReference type="OrthoDB" id="3176965at2"/>
<dbReference type="InterPro" id="IPR050336">
    <property type="entry name" value="Chromosome_partition/occlusion"/>
</dbReference>
<dbReference type="PANTHER" id="PTHR33375">
    <property type="entry name" value="CHROMOSOME-PARTITIONING PROTEIN PARB-RELATED"/>
    <property type="match status" value="1"/>
</dbReference>
<dbReference type="InterPro" id="IPR004437">
    <property type="entry name" value="ParB/RepB/Spo0J"/>
</dbReference>
<dbReference type="RefSeq" id="WP_007076649.1">
    <property type="nucleotide sequence ID" value="NZ_CM001024.1"/>
</dbReference>
<dbReference type="HOGENOM" id="CLU_1149954_0_0_11"/>
<organism evidence="5 6">
    <name type="scientific">Aeromicrobium marinum DSM 15272</name>
    <dbReference type="NCBI Taxonomy" id="585531"/>
    <lineage>
        <taxon>Bacteria</taxon>
        <taxon>Bacillati</taxon>
        <taxon>Actinomycetota</taxon>
        <taxon>Actinomycetes</taxon>
        <taxon>Propionibacteriales</taxon>
        <taxon>Nocardioidaceae</taxon>
        <taxon>Aeromicrobium</taxon>
    </lineage>
</organism>
<evidence type="ECO:0000313" key="5">
    <source>
        <dbReference type="EMBL" id="EFQ84741.1"/>
    </source>
</evidence>
<accession>E2S7S5</accession>
<dbReference type="eggNOG" id="COG1475">
    <property type="taxonomic scope" value="Bacteria"/>
</dbReference>
<evidence type="ECO:0000313" key="6">
    <source>
        <dbReference type="Proteomes" id="UP000003111"/>
    </source>
</evidence>
<dbReference type="Pfam" id="PF17762">
    <property type="entry name" value="HTH_ParB"/>
    <property type="match status" value="1"/>
</dbReference>
<dbReference type="NCBIfam" id="TIGR00180">
    <property type="entry name" value="parB_part"/>
    <property type="match status" value="1"/>
</dbReference>
<keyword evidence="6" id="KW-1185">Reference proteome</keyword>
<evidence type="ECO:0000256" key="3">
    <source>
        <dbReference type="SAM" id="MobiDB-lite"/>
    </source>
</evidence>
<dbReference type="AlphaFoldDB" id="E2S7S5"/>
<evidence type="ECO:0000256" key="2">
    <source>
        <dbReference type="ARBA" id="ARBA00022829"/>
    </source>
</evidence>
<evidence type="ECO:0000256" key="1">
    <source>
        <dbReference type="ARBA" id="ARBA00006295"/>
    </source>
</evidence>
<dbReference type="GO" id="GO:0007059">
    <property type="term" value="P:chromosome segregation"/>
    <property type="evidence" value="ECO:0007669"/>
    <property type="project" value="UniProtKB-KW"/>
</dbReference>
<dbReference type="Pfam" id="PF02195">
    <property type="entry name" value="ParB_N"/>
    <property type="match status" value="1"/>
</dbReference>
<dbReference type="SMART" id="SM00470">
    <property type="entry name" value="ParB"/>
    <property type="match status" value="1"/>
</dbReference>
<feature type="domain" description="ParB-like N-terminal" evidence="4">
    <location>
        <begin position="9"/>
        <end position="102"/>
    </location>
</feature>
<dbReference type="InterPro" id="IPR041468">
    <property type="entry name" value="HTH_ParB/Spo0J"/>
</dbReference>
<dbReference type="GO" id="GO:0003677">
    <property type="term" value="F:DNA binding"/>
    <property type="evidence" value="ECO:0007669"/>
    <property type="project" value="InterPro"/>
</dbReference>
<feature type="region of interest" description="Disordered" evidence="3">
    <location>
        <begin position="175"/>
        <end position="200"/>
    </location>
</feature>
<dbReference type="GO" id="GO:0045881">
    <property type="term" value="P:positive regulation of sporulation resulting in formation of a cellular spore"/>
    <property type="evidence" value="ECO:0007669"/>
    <property type="project" value="TreeGrafter"/>
</dbReference>
<dbReference type="InterPro" id="IPR036086">
    <property type="entry name" value="ParB/Sulfiredoxin_sf"/>
</dbReference>
<dbReference type="EMBL" id="ACLF03000001">
    <property type="protein sequence ID" value="EFQ84741.1"/>
    <property type="molecule type" value="Genomic_DNA"/>
</dbReference>
<dbReference type="SUPFAM" id="SSF110849">
    <property type="entry name" value="ParB/Sulfiredoxin"/>
    <property type="match status" value="1"/>
</dbReference>
<evidence type="ECO:0000259" key="4">
    <source>
        <dbReference type="SMART" id="SM00470"/>
    </source>
</evidence>
<dbReference type="Proteomes" id="UP000003111">
    <property type="component" value="Unassembled WGS sequence"/>
</dbReference>
<keyword evidence="2" id="KW-0159">Chromosome partition</keyword>
<dbReference type="Gene3D" id="3.90.1530.30">
    <property type="match status" value="1"/>
</dbReference>
<dbReference type="PANTHER" id="PTHR33375:SF1">
    <property type="entry name" value="CHROMOSOME-PARTITIONING PROTEIN PARB-RELATED"/>
    <property type="match status" value="1"/>
</dbReference>
<dbReference type="GO" id="GO:0005694">
    <property type="term" value="C:chromosome"/>
    <property type="evidence" value="ECO:0007669"/>
    <property type="project" value="TreeGrafter"/>
</dbReference>
<reference evidence="5" key="1">
    <citation type="submission" date="2010-08" db="EMBL/GenBank/DDBJ databases">
        <authorList>
            <person name="Muzny D."/>
            <person name="Qin X."/>
            <person name="Buhay C."/>
            <person name="Dugan-Rocha S."/>
            <person name="Ding Y."/>
            <person name="Chen G."/>
            <person name="Hawes A."/>
            <person name="Holder M."/>
            <person name="Jhangiani S."/>
            <person name="Johnson A."/>
            <person name="Khan Z."/>
            <person name="Li Z."/>
            <person name="Liu W."/>
            <person name="Liu X."/>
            <person name="Perez L."/>
            <person name="Shen H."/>
            <person name="Wang Q."/>
            <person name="Watt J."/>
            <person name="Xi L."/>
            <person name="Xin Y."/>
            <person name="Zhou J."/>
            <person name="Deng J."/>
            <person name="Jiang H."/>
            <person name="Liu Y."/>
            <person name="Qu J."/>
            <person name="Song X.-Z."/>
            <person name="Zhang L."/>
            <person name="Villasana D."/>
            <person name="Johnson A."/>
            <person name="Liu J."/>
            <person name="Liyanage D."/>
            <person name="Lorensuhewa L."/>
            <person name="Robinson T."/>
            <person name="Song A."/>
            <person name="Song B.-B."/>
            <person name="Dinh H."/>
            <person name="Thornton R."/>
            <person name="Coyle M."/>
            <person name="Francisco L."/>
            <person name="Jackson L."/>
            <person name="Javaid M."/>
            <person name="Korchina V."/>
            <person name="Kovar C."/>
            <person name="Mata R."/>
            <person name="Mathew T."/>
            <person name="Ngo R."/>
            <person name="Nguyen L."/>
            <person name="Nguyen N."/>
            <person name="Okwuonu G."/>
            <person name="Ongeri F."/>
            <person name="Pham C."/>
            <person name="Simmons D."/>
            <person name="Wilczek-Boney K."/>
            <person name="Hale W."/>
            <person name="Jakkamsetti A."/>
            <person name="Pham P."/>
            <person name="Ruth R."/>
            <person name="San Lucas F."/>
            <person name="Warren J."/>
            <person name="Zhang J."/>
            <person name="Zhao Z."/>
            <person name="Zhou C."/>
            <person name="Zhu D."/>
            <person name="Lee S."/>
            <person name="Bess C."/>
            <person name="Blankenburg K."/>
            <person name="Forbes L."/>
            <person name="Fu Q."/>
            <person name="Gubbala S."/>
            <person name="Hirani K."/>
            <person name="Jayaseelan J.C."/>
            <person name="Lara F."/>
            <person name="Munidasa M."/>
            <person name="Palculict T."/>
            <person name="Patil S."/>
            <person name="Pu L.-L."/>
            <person name="Saada N."/>
            <person name="Tang L."/>
            <person name="Weissenberger G."/>
            <person name="Zhu Y."/>
            <person name="Hemphill L."/>
            <person name="Shang Y."/>
            <person name="Youmans B."/>
            <person name="Ayvaz T."/>
            <person name="Ross M."/>
            <person name="Santibanez J."/>
            <person name="Aqrawi P."/>
            <person name="Gross S."/>
            <person name="Joshi V."/>
            <person name="Fowler G."/>
            <person name="Nazareth L."/>
            <person name="Reid J."/>
            <person name="Worley K."/>
            <person name="Petrosino J."/>
            <person name="Highlander S."/>
            <person name="Gibbs R."/>
        </authorList>
    </citation>
    <scope>NUCLEOTIDE SEQUENCE [LARGE SCALE GENOMIC DNA]</scope>
    <source>
        <strain evidence="5">DSM 15272</strain>
    </source>
</reference>